<dbReference type="Gene3D" id="1.10.150.170">
    <property type="entry name" value="Putative methyltransferase TM0872, insert domain"/>
    <property type="match status" value="1"/>
</dbReference>
<dbReference type="Proteomes" id="UP000250434">
    <property type="component" value="Chromosome"/>
</dbReference>
<keyword evidence="9" id="KW-1185">Reference proteome</keyword>
<dbReference type="EMBL" id="CP015163">
    <property type="protein sequence ID" value="AXB48106.1"/>
    <property type="molecule type" value="Genomic_DNA"/>
</dbReference>
<protein>
    <recommendedName>
        <fullName evidence="7">Ribosomal RNA small subunit methyltransferase H</fullName>
        <ecNumber evidence="7">2.1.1.199</ecNumber>
    </recommendedName>
    <alternativeName>
        <fullName evidence="7">16S rRNA m(4)C1402 methyltransferase</fullName>
    </alternativeName>
    <alternativeName>
        <fullName evidence="7">rRNA (cytosine-N(4)-)-methyltransferase RsmH</fullName>
    </alternativeName>
</protein>
<dbReference type="PANTHER" id="PTHR11265">
    <property type="entry name" value="S-ADENOSYL-METHYLTRANSFERASE MRAW"/>
    <property type="match status" value="1"/>
</dbReference>
<dbReference type="NCBIfam" id="TIGR00006">
    <property type="entry name" value="16S rRNA (cytosine(1402)-N(4))-methyltransferase RsmH"/>
    <property type="match status" value="1"/>
</dbReference>
<evidence type="ECO:0000256" key="6">
    <source>
        <dbReference type="ARBA" id="ARBA00022691"/>
    </source>
</evidence>
<organism evidence="8 9">
    <name type="scientific">Amycolatopsis albispora</name>
    <dbReference type="NCBI Taxonomy" id="1804986"/>
    <lineage>
        <taxon>Bacteria</taxon>
        <taxon>Bacillati</taxon>
        <taxon>Actinomycetota</taxon>
        <taxon>Actinomycetes</taxon>
        <taxon>Pseudonocardiales</taxon>
        <taxon>Pseudonocardiaceae</taxon>
        <taxon>Amycolatopsis</taxon>
    </lineage>
</organism>
<feature type="binding site" evidence="7">
    <location>
        <position position="112"/>
    </location>
    <ligand>
        <name>S-adenosyl-L-methionine</name>
        <dbReference type="ChEBI" id="CHEBI:59789"/>
    </ligand>
</feature>
<comment type="similarity">
    <text evidence="1 7">Belongs to the methyltransferase superfamily. RsmH family.</text>
</comment>
<feature type="binding site" evidence="7">
    <location>
        <position position="57"/>
    </location>
    <ligand>
        <name>S-adenosyl-L-methionine</name>
        <dbReference type="ChEBI" id="CHEBI:59789"/>
    </ligand>
</feature>
<dbReference type="InterPro" id="IPR029063">
    <property type="entry name" value="SAM-dependent_MTases_sf"/>
</dbReference>
<dbReference type="PANTHER" id="PTHR11265:SF0">
    <property type="entry name" value="12S RRNA N4-METHYLCYTIDINE METHYLTRANSFERASE"/>
    <property type="match status" value="1"/>
</dbReference>
<comment type="catalytic activity">
    <reaction evidence="7">
        <text>cytidine(1402) in 16S rRNA + S-adenosyl-L-methionine = N(4)-methylcytidine(1402) in 16S rRNA + S-adenosyl-L-homocysteine + H(+)</text>
        <dbReference type="Rhea" id="RHEA:42928"/>
        <dbReference type="Rhea" id="RHEA-COMP:10286"/>
        <dbReference type="Rhea" id="RHEA-COMP:10287"/>
        <dbReference type="ChEBI" id="CHEBI:15378"/>
        <dbReference type="ChEBI" id="CHEBI:57856"/>
        <dbReference type="ChEBI" id="CHEBI:59789"/>
        <dbReference type="ChEBI" id="CHEBI:74506"/>
        <dbReference type="ChEBI" id="CHEBI:82748"/>
        <dbReference type="EC" id="2.1.1.199"/>
    </reaction>
</comment>
<evidence type="ECO:0000256" key="7">
    <source>
        <dbReference type="HAMAP-Rule" id="MF_01007"/>
    </source>
</evidence>
<evidence type="ECO:0000256" key="3">
    <source>
        <dbReference type="ARBA" id="ARBA00022552"/>
    </source>
</evidence>
<dbReference type="HAMAP" id="MF_01007">
    <property type="entry name" value="16SrRNA_methyltr_H"/>
    <property type="match status" value="1"/>
</dbReference>
<evidence type="ECO:0000256" key="4">
    <source>
        <dbReference type="ARBA" id="ARBA00022603"/>
    </source>
</evidence>
<keyword evidence="2 7" id="KW-0963">Cytoplasm</keyword>
<dbReference type="GO" id="GO:0070475">
    <property type="term" value="P:rRNA base methylation"/>
    <property type="evidence" value="ECO:0007669"/>
    <property type="project" value="UniProtKB-UniRule"/>
</dbReference>
<proteinExistence type="inferred from homology"/>
<keyword evidence="3 7" id="KW-0698">rRNA processing</keyword>
<evidence type="ECO:0000313" key="9">
    <source>
        <dbReference type="Proteomes" id="UP000250434"/>
    </source>
</evidence>
<dbReference type="SUPFAM" id="SSF53335">
    <property type="entry name" value="S-adenosyl-L-methionine-dependent methyltransferases"/>
    <property type="match status" value="1"/>
</dbReference>
<reference evidence="8 9" key="1">
    <citation type="submission" date="2016-04" db="EMBL/GenBank/DDBJ databases">
        <title>Complete genome sequence and analysis of deep-sea sediment isolate, Amycolatopsis sp. WP1.</title>
        <authorList>
            <person name="Wang H."/>
            <person name="Chen S."/>
            <person name="Wu Q."/>
        </authorList>
    </citation>
    <scope>NUCLEOTIDE SEQUENCE [LARGE SCALE GENOMIC DNA]</scope>
    <source>
        <strain evidence="8 9">WP1</strain>
    </source>
</reference>
<dbReference type="Pfam" id="PF01795">
    <property type="entry name" value="Methyltransf_5"/>
    <property type="match status" value="1"/>
</dbReference>
<dbReference type="GO" id="GO:0005737">
    <property type="term" value="C:cytoplasm"/>
    <property type="evidence" value="ECO:0007669"/>
    <property type="project" value="UniProtKB-SubCell"/>
</dbReference>
<dbReference type="AlphaFoldDB" id="A0A344LJ82"/>
<sequence>MGVVAEHVPVLLDRILELFAPVLGRPGAVLVDATLGLGGHSDALLAAHPELTLVGLDRDPAALERSAERLRRHGDRVHLVHAVYDELPDALAGLGMSTVDGLLFDLGVSSMQLDRDERGFSYARDAPLDMRMDPTTGPTAADVLNTYPPGELVRILREYGEERFAQRIVKAIVAARESEPFERSGRLVELLYSAVPAASRRTGGHPAKRTFQALRIEVNGELEVLRRAMPAALDALAVGGRIVVESYQSLEDRLVKQALAAKAKSRTPEGLPVELPGHGPELRLLTRGAEQANEAEIEANPRASSVRLRAAERIGEAAK</sequence>
<name>A0A344LJ82_9PSEU</name>
<gene>
    <name evidence="7" type="primary">rsmH</name>
    <name evidence="8" type="ORF">A4R43_41410</name>
</gene>
<dbReference type="KEGG" id="aab:A4R43_41410"/>
<evidence type="ECO:0000256" key="1">
    <source>
        <dbReference type="ARBA" id="ARBA00010396"/>
    </source>
</evidence>
<dbReference type="PIRSF" id="PIRSF004486">
    <property type="entry name" value="MraW"/>
    <property type="match status" value="1"/>
</dbReference>
<dbReference type="InterPro" id="IPR023397">
    <property type="entry name" value="SAM-dep_MeTrfase_MraW_recog"/>
</dbReference>
<evidence type="ECO:0000313" key="8">
    <source>
        <dbReference type="EMBL" id="AXB48106.1"/>
    </source>
</evidence>
<keyword evidence="4 7" id="KW-0489">Methyltransferase</keyword>
<comment type="function">
    <text evidence="7">Specifically methylates the N4 position of cytidine in position 1402 (C1402) of 16S rRNA.</text>
</comment>
<feature type="binding site" evidence="7">
    <location>
        <position position="84"/>
    </location>
    <ligand>
        <name>S-adenosyl-L-methionine</name>
        <dbReference type="ChEBI" id="CHEBI:59789"/>
    </ligand>
</feature>
<dbReference type="Gene3D" id="3.40.50.150">
    <property type="entry name" value="Vaccinia Virus protein VP39"/>
    <property type="match status" value="1"/>
</dbReference>
<dbReference type="SUPFAM" id="SSF81799">
    <property type="entry name" value="Putative methyltransferase TM0872, insert domain"/>
    <property type="match status" value="1"/>
</dbReference>
<evidence type="ECO:0000256" key="2">
    <source>
        <dbReference type="ARBA" id="ARBA00022490"/>
    </source>
</evidence>
<accession>A0A344LJ82</accession>
<comment type="subcellular location">
    <subcellularLocation>
        <location evidence="7">Cytoplasm</location>
    </subcellularLocation>
</comment>
<feature type="binding site" evidence="7">
    <location>
        <begin position="38"/>
        <end position="40"/>
    </location>
    <ligand>
        <name>S-adenosyl-L-methionine</name>
        <dbReference type="ChEBI" id="CHEBI:59789"/>
    </ligand>
</feature>
<feature type="binding site" evidence="7">
    <location>
        <position position="105"/>
    </location>
    <ligand>
        <name>S-adenosyl-L-methionine</name>
        <dbReference type="ChEBI" id="CHEBI:59789"/>
    </ligand>
</feature>
<evidence type="ECO:0000256" key="5">
    <source>
        <dbReference type="ARBA" id="ARBA00022679"/>
    </source>
</evidence>
<dbReference type="FunFam" id="1.10.150.170:FF:000001">
    <property type="entry name" value="Ribosomal RNA small subunit methyltransferase H"/>
    <property type="match status" value="1"/>
</dbReference>
<keyword evidence="6 7" id="KW-0949">S-adenosyl-L-methionine</keyword>
<dbReference type="EC" id="2.1.1.199" evidence="7"/>
<dbReference type="InterPro" id="IPR002903">
    <property type="entry name" value="RsmH"/>
</dbReference>
<dbReference type="GO" id="GO:0071424">
    <property type="term" value="F:rRNA (cytosine-N4-)-methyltransferase activity"/>
    <property type="evidence" value="ECO:0007669"/>
    <property type="project" value="UniProtKB-UniRule"/>
</dbReference>
<keyword evidence="5 7" id="KW-0808">Transferase</keyword>